<dbReference type="Proteomes" id="UP001320245">
    <property type="component" value="Unassembled WGS sequence"/>
</dbReference>
<feature type="domain" description="Heterokaryon incompatibility" evidence="1">
    <location>
        <begin position="47"/>
        <end position="220"/>
    </location>
</feature>
<dbReference type="PANTHER" id="PTHR24148">
    <property type="entry name" value="ANKYRIN REPEAT DOMAIN-CONTAINING PROTEIN 39 HOMOLOG-RELATED"/>
    <property type="match status" value="1"/>
</dbReference>
<evidence type="ECO:0000313" key="3">
    <source>
        <dbReference type="Proteomes" id="UP001320245"/>
    </source>
</evidence>
<comment type="caution">
    <text evidence="2">The sequence shown here is derived from an EMBL/GenBank/DDBJ whole genome shotgun (WGS) entry which is preliminary data.</text>
</comment>
<organism evidence="2 3">
    <name type="scientific">Cytospora paraplurivora</name>
    <dbReference type="NCBI Taxonomy" id="2898453"/>
    <lineage>
        <taxon>Eukaryota</taxon>
        <taxon>Fungi</taxon>
        <taxon>Dikarya</taxon>
        <taxon>Ascomycota</taxon>
        <taxon>Pezizomycotina</taxon>
        <taxon>Sordariomycetes</taxon>
        <taxon>Sordariomycetidae</taxon>
        <taxon>Diaporthales</taxon>
        <taxon>Cytosporaceae</taxon>
        <taxon>Cytospora</taxon>
    </lineage>
</organism>
<dbReference type="Pfam" id="PF06985">
    <property type="entry name" value="HET"/>
    <property type="match status" value="1"/>
</dbReference>
<reference evidence="2 3" key="1">
    <citation type="journal article" date="2023" name="PLoS ONE">
        <title>Cytospora paraplurivora sp. nov. isolated from orchards with fruit tree decline syndrome in Ontario, Canada.</title>
        <authorList>
            <person name="Ilyukhin E."/>
            <person name="Nguyen H.D.T."/>
            <person name="Castle A.J."/>
            <person name="Ellouze W."/>
        </authorList>
    </citation>
    <scope>NUCLEOTIDE SEQUENCE [LARGE SCALE GENOMIC DNA]</scope>
    <source>
        <strain evidence="2 3">FDS-564</strain>
    </source>
</reference>
<protein>
    <recommendedName>
        <fullName evidence="1">Heterokaryon incompatibility domain-containing protein</fullName>
    </recommendedName>
</protein>
<dbReference type="InterPro" id="IPR052895">
    <property type="entry name" value="HetReg/Transcr_Mod"/>
</dbReference>
<dbReference type="InterPro" id="IPR010730">
    <property type="entry name" value="HET"/>
</dbReference>
<accession>A0AAN9YFG1</accession>
<gene>
    <name evidence="2" type="ORF">SLS53_004718</name>
</gene>
<evidence type="ECO:0000259" key="1">
    <source>
        <dbReference type="Pfam" id="PF06985"/>
    </source>
</evidence>
<dbReference type="EMBL" id="JAJSPL020000016">
    <property type="protein sequence ID" value="KAK7742132.1"/>
    <property type="molecule type" value="Genomic_DNA"/>
</dbReference>
<keyword evidence="3" id="KW-1185">Reference proteome</keyword>
<dbReference type="PANTHER" id="PTHR24148:SF73">
    <property type="entry name" value="HET DOMAIN PROTEIN (AFU_ORTHOLOGUE AFUA_8G01020)"/>
    <property type="match status" value="1"/>
</dbReference>
<evidence type="ECO:0000313" key="2">
    <source>
        <dbReference type="EMBL" id="KAK7742132.1"/>
    </source>
</evidence>
<dbReference type="AlphaFoldDB" id="A0AAN9YFG1"/>
<sequence>MVNYNYTYTKFESVHDQIRLLTIRPGSWLETIECSLEIVCLDNNPDYEALSYVWGDDLVRIPIKVDGNRFYITYNLFLALRRLRCQDTYRVMWIDAICINQKDNDEKSVQVSLMKTIYGACTRAILWLGEDRGFHAIHSSSSTSPTASDVLSPESADAKRAFELLRMLSTDQHLDEMDCFSMTRREPGRLVAHPDYESHFVALQDMMNVPWWTRIWVVQETVIPKEATLAYASETYPFSMFQGSDGNFAKHVNGCCFSRDYHAGILINMISQRGPLIKLRQDWARDSVVLMSDLRSTFWSYQATDTRDLFYGLLGLVKYPRTHISEPAVVPTLVPSYEVPESEAIAGACFEDIRQSKTLDILLGFRRRYSMARSFHWPPPQMPPSWVPDMHATGRVDPMRMAQIQRNRYLRRRYFCAAPPELQYDVQLTSKTLLRVRSRLVSPILEVGDQVSMSSTEIRPWSAICQWMNMVGITDWPDLAPERGSLKDSFWRALIHDGADLPLMLTDGYGQAKEDNYERMRDFLRDVLHNGSKISDWDLPKNFWLMTTCTNNLTESALAVTAEGRLAIVPASSNIGDEIHVLPGTYLLEERQVQRLHLAKK</sequence>
<name>A0AAN9YFG1_9PEZI</name>
<proteinExistence type="predicted"/>